<keyword evidence="1" id="KW-0812">Transmembrane</keyword>
<dbReference type="AlphaFoldDB" id="A0A4Q0YUL3"/>
<feature type="transmembrane region" description="Helical" evidence="1">
    <location>
        <begin position="12"/>
        <end position="31"/>
    </location>
</feature>
<comment type="caution">
    <text evidence="2">The sequence shown here is derived from an EMBL/GenBank/DDBJ whole genome shotgun (WGS) entry which is preliminary data.</text>
</comment>
<gene>
    <name evidence="2" type="ORF">CS022_07680</name>
</gene>
<name>A0A4Q0YUL3_9GAMM</name>
<dbReference type="RefSeq" id="WP_129121786.1">
    <property type="nucleotide sequence ID" value="NZ_PEIB01000006.1"/>
</dbReference>
<accession>A0A4Q0YUL3</accession>
<sequence length="63" mass="6717">MMNKSKQNGLGTLMVVSGIAVIIGAFALVVAQSGFAEVKRTQSIIIASEEGGRAKQVWIAQRR</sequence>
<dbReference type="EMBL" id="PEIB01000006">
    <property type="protein sequence ID" value="RXJ73854.1"/>
    <property type="molecule type" value="Genomic_DNA"/>
</dbReference>
<dbReference type="Proteomes" id="UP000290287">
    <property type="component" value="Unassembled WGS sequence"/>
</dbReference>
<keyword evidence="1" id="KW-0472">Membrane</keyword>
<reference evidence="2 3" key="1">
    <citation type="submission" date="2017-10" db="EMBL/GenBank/DDBJ databases">
        <title>Nyctiphanis sp. nov., isolated from the stomach of the euphausiid Nyctiphanes simplex (Hansen, 1911) in the Gulf of California.</title>
        <authorList>
            <person name="Gomez-Gil B."/>
            <person name="Aguilar-Mendez M."/>
            <person name="Lopez-Cortes A."/>
            <person name="Gomez-Gutierrez J."/>
            <person name="Roque A."/>
            <person name="Lang E."/>
            <person name="Gonzalez-Castillo A."/>
        </authorList>
    </citation>
    <scope>NUCLEOTIDE SEQUENCE [LARGE SCALE GENOMIC DNA]</scope>
    <source>
        <strain evidence="2 3">CAIM 600</strain>
    </source>
</reference>
<evidence type="ECO:0000313" key="2">
    <source>
        <dbReference type="EMBL" id="RXJ73854.1"/>
    </source>
</evidence>
<evidence type="ECO:0000313" key="3">
    <source>
        <dbReference type="Proteomes" id="UP000290287"/>
    </source>
</evidence>
<proteinExistence type="predicted"/>
<keyword evidence="3" id="KW-1185">Reference proteome</keyword>
<keyword evidence="1" id="KW-1133">Transmembrane helix</keyword>
<organism evidence="2 3">
    <name type="scientific">Veronia nyctiphanis</name>
    <dbReference type="NCBI Taxonomy" id="1278244"/>
    <lineage>
        <taxon>Bacteria</taxon>
        <taxon>Pseudomonadati</taxon>
        <taxon>Pseudomonadota</taxon>
        <taxon>Gammaproteobacteria</taxon>
        <taxon>Vibrionales</taxon>
        <taxon>Vibrionaceae</taxon>
        <taxon>Veronia</taxon>
    </lineage>
</organism>
<protein>
    <submittedName>
        <fullName evidence="2">Uncharacterized protein</fullName>
    </submittedName>
</protein>
<evidence type="ECO:0000256" key="1">
    <source>
        <dbReference type="SAM" id="Phobius"/>
    </source>
</evidence>